<keyword evidence="3" id="KW-0808">Transferase</keyword>
<reference evidence="8" key="1">
    <citation type="submission" date="2020-05" db="EMBL/GenBank/DDBJ databases">
        <authorList>
            <person name="Chiriac C."/>
            <person name="Salcher M."/>
            <person name="Ghai R."/>
            <person name="Kavagutti S V."/>
        </authorList>
    </citation>
    <scope>NUCLEOTIDE SEQUENCE</scope>
</reference>
<dbReference type="CDD" id="cd06853">
    <property type="entry name" value="GT_WecA_like"/>
    <property type="match status" value="1"/>
</dbReference>
<dbReference type="EMBL" id="CAEZTF010000062">
    <property type="protein sequence ID" value="CAB4559388.1"/>
    <property type="molecule type" value="Genomic_DNA"/>
</dbReference>
<name>A0A6J6DD01_9ZZZZ</name>
<dbReference type="PANTHER" id="PTHR22926">
    <property type="entry name" value="PHOSPHO-N-ACETYLMURAMOYL-PENTAPEPTIDE-TRANSFERASE"/>
    <property type="match status" value="1"/>
</dbReference>
<organism evidence="8">
    <name type="scientific">freshwater metagenome</name>
    <dbReference type="NCBI Taxonomy" id="449393"/>
    <lineage>
        <taxon>unclassified sequences</taxon>
        <taxon>metagenomes</taxon>
        <taxon>ecological metagenomes</taxon>
    </lineage>
</organism>
<dbReference type="GO" id="GO:0005886">
    <property type="term" value="C:plasma membrane"/>
    <property type="evidence" value="ECO:0007669"/>
    <property type="project" value="UniProtKB-SubCell"/>
</dbReference>
<feature type="transmembrane region" description="Helical" evidence="7">
    <location>
        <begin position="76"/>
        <end position="96"/>
    </location>
</feature>
<dbReference type="GO" id="GO:0016780">
    <property type="term" value="F:phosphotransferase activity, for other substituted phosphate groups"/>
    <property type="evidence" value="ECO:0007669"/>
    <property type="project" value="InterPro"/>
</dbReference>
<feature type="transmembrane region" description="Helical" evidence="7">
    <location>
        <begin position="48"/>
        <end position="70"/>
    </location>
</feature>
<feature type="transmembrane region" description="Helical" evidence="7">
    <location>
        <begin position="108"/>
        <end position="127"/>
    </location>
</feature>
<feature type="transmembrane region" description="Helical" evidence="7">
    <location>
        <begin position="340"/>
        <end position="359"/>
    </location>
</feature>
<dbReference type="InterPro" id="IPR000715">
    <property type="entry name" value="Glycosyl_transferase_4"/>
</dbReference>
<proteinExistence type="predicted"/>
<evidence type="ECO:0000256" key="6">
    <source>
        <dbReference type="ARBA" id="ARBA00023136"/>
    </source>
</evidence>
<evidence type="ECO:0000256" key="7">
    <source>
        <dbReference type="SAM" id="Phobius"/>
    </source>
</evidence>
<dbReference type="InterPro" id="IPR018480">
    <property type="entry name" value="PNAcMuramoyl-5peptid_Trfase_CS"/>
</dbReference>
<dbReference type="GO" id="GO:0044038">
    <property type="term" value="P:cell wall macromolecule biosynthetic process"/>
    <property type="evidence" value="ECO:0007669"/>
    <property type="project" value="TreeGrafter"/>
</dbReference>
<comment type="subcellular location">
    <subcellularLocation>
        <location evidence="1">Cell membrane</location>
        <topology evidence="1">Multi-pass membrane protein</topology>
    </subcellularLocation>
</comment>
<keyword evidence="4 7" id="KW-0812">Transmembrane</keyword>
<dbReference type="AlphaFoldDB" id="A0A6J6DD01"/>
<evidence type="ECO:0000313" key="8">
    <source>
        <dbReference type="EMBL" id="CAB4559388.1"/>
    </source>
</evidence>
<evidence type="ECO:0000256" key="5">
    <source>
        <dbReference type="ARBA" id="ARBA00022989"/>
    </source>
</evidence>
<gene>
    <name evidence="8" type="ORF">UFOPK1618_00420</name>
</gene>
<feature type="transmembrane region" description="Helical" evidence="7">
    <location>
        <begin position="165"/>
        <end position="184"/>
    </location>
</feature>
<dbReference type="PROSITE" id="PS01348">
    <property type="entry name" value="MRAY_2"/>
    <property type="match status" value="1"/>
</dbReference>
<dbReference type="PANTHER" id="PTHR22926:SF3">
    <property type="entry name" value="UNDECAPRENYL-PHOSPHATE ALPHA-N-ACETYLGLUCOSAMINYL 1-PHOSPHATE TRANSFERASE"/>
    <property type="match status" value="1"/>
</dbReference>
<dbReference type="GO" id="GO:0071555">
    <property type="term" value="P:cell wall organization"/>
    <property type="evidence" value="ECO:0007669"/>
    <property type="project" value="TreeGrafter"/>
</dbReference>
<evidence type="ECO:0000256" key="4">
    <source>
        <dbReference type="ARBA" id="ARBA00022692"/>
    </source>
</evidence>
<feature type="transmembrane region" description="Helical" evidence="7">
    <location>
        <begin position="6"/>
        <end position="27"/>
    </location>
</feature>
<feature type="transmembrane region" description="Helical" evidence="7">
    <location>
        <begin position="196"/>
        <end position="216"/>
    </location>
</feature>
<evidence type="ECO:0000256" key="1">
    <source>
        <dbReference type="ARBA" id="ARBA00004651"/>
    </source>
</evidence>
<evidence type="ECO:0000256" key="3">
    <source>
        <dbReference type="ARBA" id="ARBA00022679"/>
    </source>
</evidence>
<dbReference type="Pfam" id="PF00953">
    <property type="entry name" value="Glycos_transf_4"/>
    <property type="match status" value="1"/>
</dbReference>
<keyword evidence="2" id="KW-1003">Cell membrane</keyword>
<feature type="transmembrane region" description="Helical" evidence="7">
    <location>
        <begin position="228"/>
        <end position="246"/>
    </location>
</feature>
<feature type="transmembrane region" description="Helical" evidence="7">
    <location>
        <begin position="311"/>
        <end position="334"/>
    </location>
</feature>
<protein>
    <submittedName>
        <fullName evidence="8">Unannotated protein</fullName>
    </submittedName>
</protein>
<feature type="transmembrane region" description="Helical" evidence="7">
    <location>
        <begin position="258"/>
        <end position="282"/>
    </location>
</feature>
<evidence type="ECO:0000256" key="2">
    <source>
        <dbReference type="ARBA" id="ARBA00022475"/>
    </source>
</evidence>
<dbReference type="GO" id="GO:0009103">
    <property type="term" value="P:lipopolysaccharide biosynthetic process"/>
    <property type="evidence" value="ECO:0007669"/>
    <property type="project" value="TreeGrafter"/>
</dbReference>
<feature type="transmembrane region" description="Helical" evidence="7">
    <location>
        <begin position="133"/>
        <end position="153"/>
    </location>
</feature>
<keyword evidence="6 7" id="KW-0472">Membrane</keyword>
<sequence length="377" mass="41529">MRAYLLMMLISAVVTFFGTFSVLKLAHKYKIYPAIRSRDVHTRPTPRLGGVAMFAGFLVTVVIAGSLGWFKSVYAEPVHIIAIVGAAFLITLIGFLDDLYDLDWSLKLAGQFLVAGILAWQGVQIVSLPIGGLTIGSFGISFIATVFLAVLVMNAVNFIDGLDGLVAGVVFIGTAVFFAYSYLLAQQTSPTNYFNLSSLLSAIVLGMCIGFLPYNWHRAKIFMGDSGAMLLGLLMATSALTVTGQIDPQIISRGEIIPAFIPLILPLAILILPLLDFALAVFRRLRAGKSPFAADREHIHHRLQDFGHSHLGSVLVFYVWTALISLTCLLFFFWPNWAVWLFLNFGLIAALIFTLWPLIQRRRKLSRNKSQKIGSNV</sequence>
<accession>A0A6J6DD01</accession>
<keyword evidence="5 7" id="KW-1133">Transmembrane helix</keyword>